<protein>
    <submittedName>
        <fullName evidence="1">Uncharacterized protein</fullName>
    </submittedName>
</protein>
<dbReference type="Proteomes" id="UP001162992">
    <property type="component" value="Chromosome 11"/>
</dbReference>
<accession>A0ACC2CCU0</accession>
<organism evidence="1 2">
    <name type="scientific">Diphasiastrum complanatum</name>
    <name type="common">Issler's clubmoss</name>
    <name type="synonym">Lycopodium complanatum</name>
    <dbReference type="NCBI Taxonomy" id="34168"/>
    <lineage>
        <taxon>Eukaryota</taxon>
        <taxon>Viridiplantae</taxon>
        <taxon>Streptophyta</taxon>
        <taxon>Embryophyta</taxon>
        <taxon>Tracheophyta</taxon>
        <taxon>Lycopodiopsida</taxon>
        <taxon>Lycopodiales</taxon>
        <taxon>Lycopodiaceae</taxon>
        <taxon>Lycopodioideae</taxon>
        <taxon>Diphasiastrum</taxon>
    </lineage>
</organism>
<comment type="caution">
    <text evidence="1">The sequence shown here is derived from an EMBL/GenBank/DDBJ whole genome shotgun (WGS) entry which is preliminary data.</text>
</comment>
<reference evidence="2" key="1">
    <citation type="journal article" date="2024" name="Proc. Natl. Acad. Sci. U.S.A.">
        <title>Extraordinary preservation of gene collinearity over three hundred million years revealed in homosporous lycophytes.</title>
        <authorList>
            <person name="Li C."/>
            <person name="Wickell D."/>
            <person name="Kuo L.Y."/>
            <person name="Chen X."/>
            <person name="Nie B."/>
            <person name="Liao X."/>
            <person name="Peng D."/>
            <person name="Ji J."/>
            <person name="Jenkins J."/>
            <person name="Williams M."/>
            <person name="Shu S."/>
            <person name="Plott C."/>
            <person name="Barry K."/>
            <person name="Rajasekar S."/>
            <person name="Grimwood J."/>
            <person name="Han X."/>
            <person name="Sun S."/>
            <person name="Hou Z."/>
            <person name="He W."/>
            <person name="Dai G."/>
            <person name="Sun C."/>
            <person name="Schmutz J."/>
            <person name="Leebens-Mack J.H."/>
            <person name="Li F.W."/>
            <person name="Wang L."/>
        </authorList>
    </citation>
    <scope>NUCLEOTIDE SEQUENCE [LARGE SCALE GENOMIC DNA]</scope>
    <source>
        <strain evidence="2">cv. PW_Plant_1</strain>
    </source>
</reference>
<keyword evidence="2" id="KW-1185">Reference proteome</keyword>
<evidence type="ECO:0000313" key="1">
    <source>
        <dbReference type="EMBL" id="KAJ7539694.1"/>
    </source>
</evidence>
<dbReference type="EMBL" id="CM055102">
    <property type="protein sequence ID" value="KAJ7539694.1"/>
    <property type="molecule type" value="Genomic_DNA"/>
</dbReference>
<sequence length="262" mass="28788">MAAQSLSASVSSDSAAPRVQNLFVMRHGERLDDADPSWVLKASRPWDPPLTERGKLQALAVGQRLRKEGWQISRILCSPFLRCVQTAAEVIKGLSEEGETAPLKPKVSLEYGLGEVMNSIAIRNPPRSHATASWLLEVSELLSMLPADTIDASAESMWPKLPAWQESIENAHFRYAKTFQEAADKFPEDNVLCVTHGEGVGLSVSQLQKEIVYAVNYCAYSHSQRPILEYSPGGKLRAGKFELLTESGSSGVLFGRPGKQHK</sequence>
<evidence type="ECO:0000313" key="2">
    <source>
        <dbReference type="Proteomes" id="UP001162992"/>
    </source>
</evidence>
<name>A0ACC2CCU0_DIPCM</name>
<proteinExistence type="predicted"/>
<gene>
    <name evidence="1" type="ORF">O6H91_11G105500</name>
</gene>